<proteinExistence type="predicted"/>
<evidence type="ECO:0000313" key="4">
    <source>
        <dbReference type="Proteomes" id="UP001283361"/>
    </source>
</evidence>
<reference evidence="3" key="1">
    <citation type="journal article" date="2023" name="G3 (Bethesda)">
        <title>A reference genome for the long-term kleptoplast-retaining sea slug Elysia crispata morphotype clarki.</title>
        <authorList>
            <person name="Eastman K.E."/>
            <person name="Pendleton A.L."/>
            <person name="Shaikh M.A."/>
            <person name="Suttiyut T."/>
            <person name="Ogas R."/>
            <person name="Tomko P."/>
            <person name="Gavelis G."/>
            <person name="Widhalm J.R."/>
            <person name="Wisecaver J.H."/>
        </authorList>
    </citation>
    <scope>NUCLEOTIDE SEQUENCE</scope>
    <source>
        <strain evidence="3">ECLA1</strain>
    </source>
</reference>
<gene>
    <name evidence="3" type="ORF">RRG08_034554</name>
</gene>
<name>A0AAE1AGD3_9GAST</name>
<evidence type="ECO:0000256" key="2">
    <source>
        <dbReference type="SAM" id="SignalP"/>
    </source>
</evidence>
<dbReference type="Proteomes" id="UP001283361">
    <property type="component" value="Unassembled WGS sequence"/>
</dbReference>
<feature type="signal peptide" evidence="2">
    <location>
        <begin position="1"/>
        <end position="30"/>
    </location>
</feature>
<dbReference type="AlphaFoldDB" id="A0AAE1AGD3"/>
<feature type="chain" id="PRO_5041963174" description="Secreted protein" evidence="2">
    <location>
        <begin position="31"/>
        <end position="135"/>
    </location>
</feature>
<comment type="caution">
    <text evidence="3">The sequence shown here is derived from an EMBL/GenBank/DDBJ whole genome shotgun (WGS) entry which is preliminary data.</text>
</comment>
<organism evidence="3 4">
    <name type="scientific">Elysia crispata</name>
    <name type="common">lettuce slug</name>
    <dbReference type="NCBI Taxonomy" id="231223"/>
    <lineage>
        <taxon>Eukaryota</taxon>
        <taxon>Metazoa</taxon>
        <taxon>Spiralia</taxon>
        <taxon>Lophotrochozoa</taxon>
        <taxon>Mollusca</taxon>
        <taxon>Gastropoda</taxon>
        <taxon>Heterobranchia</taxon>
        <taxon>Euthyneura</taxon>
        <taxon>Panpulmonata</taxon>
        <taxon>Sacoglossa</taxon>
        <taxon>Placobranchoidea</taxon>
        <taxon>Plakobranchidae</taxon>
        <taxon>Elysia</taxon>
    </lineage>
</organism>
<evidence type="ECO:0000313" key="3">
    <source>
        <dbReference type="EMBL" id="KAK3786207.1"/>
    </source>
</evidence>
<dbReference type="EMBL" id="JAWDGP010001997">
    <property type="protein sequence ID" value="KAK3786207.1"/>
    <property type="molecule type" value="Genomic_DNA"/>
</dbReference>
<feature type="region of interest" description="Disordered" evidence="1">
    <location>
        <begin position="102"/>
        <end position="135"/>
    </location>
</feature>
<protein>
    <recommendedName>
        <fullName evidence="5">Secreted protein</fullName>
    </recommendedName>
</protein>
<keyword evidence="4" id="KW-1185">Reference proteome</keyword>
<accession>A0AAE1AGD3</accession>
<sequence length="135" mass="15574">MLCKSPPFWAGSRLLPILFVQLLNRRQVSAEGRQPSKRTRFYKSVFFFRPWLAGTSRGVGVWRLAYCGALWATSRRDPLPERGKPRSVEGLIKRPLINREAEMDKPCPLQSKEFLSRSPLRGTSRSDAARAWKRE</sequence>
<evidence type="ECO:0000256" key="1">
    <source>
        <dbReference type="SAM" id="MobiDB-lite"/>
    </source>
</evidence>
<keyword evidence="2" id="KW-0732">Signal</keyword>
<evidence type="ECO:0008006" key="5">
    <source>
        <dbReference type="Google" id="ProtNLM"/>
    </source>
</evidence>